<sequence>MIDLKSKGAYSFSYCCQSNLLKQSLIKMGRHCSPSALPRHTRRDRNPARVANLYRGEDSFASRYVSSWLSCYTIYCEVTVAKCCPLSEATDLRGSPYNDKL</sequence>
<protein>
    <submittedName>
        <fullName evidence="1">Uncharacterized protein</fullName>
    </submittedName>
</protein>
<accession>A0ABD6EG70</accession>
<dbReference type="EMBL" id="JBGFUD010002074">
    <property type="protein sequence ID" value="MFH4977124.1"/>
    <property type="molecule type" value="Genomic_DNA"/>
</dbReference>
<gene>
    <name evidence="1" type="ORF">AB6A40_003833</name>
</gene>
<keyword evidence="2" id="KW-1185">Reference proteome</keyword>
<dbReference type="Proteomes" id="UP001608902">
    <property type="component" value="Unassembled WGS sequence"/>
</dbReference>
<evidence type="ECO:0000313" key="2">
    <source>
        <dbReference type="Proteomes" id="UP001608902"/>
    </source>
</evidence>
<reference evidence="1 2" key="1">
    <citation type="submission" date="2024-08" db="EMBL/GenBank/DDBJ databases">
        <title>Gnathostoma spinigerum genome.</title>
        <authorList>
            <person name="Gonzalez-Bertolin B."/>
            <person name="Monzon S."/>
            <person name="Zaballos A."/>
            <person name="Jimenez P."/>
            <person name="Dekumyoy P."/>
            <person name="Varona S."/>
            <person name="Cuesta I."/>
            <person name="Sumanam S."/>
            <person name="Adisakwattana P."/>
            <person name="Gasser R.B."/>
            <person name="Hernandez-Gonzalez A."/>
            <person name="Young N.D."/>
            <person name="Perteguer M.J."/>
        </authorList>
    </citation>
    <scope>NUCLEOTIDE SEQUENCE [LARGE SCALE GENOMIC DNA]</scope>
    <source>
        <strain evidence="1">AL3</strain>
        <tissue evidence="1">Liver</tissue>
    </source>
</reference>
<organism evidence="1 2">
    <name type="scientific">Gnathostoma spinigerum</name>
    <dbReference type="NCBI Taxonomy" id="75299"/>
    <lineage>
        <taxon>Eukaryota</taxon>
        <taxon>Metazoa</taxon>
        <taxon>Ecdysozoa</taxon>
        <taxon>Nematoda</taxon>
        <taxon>Chromadorea</taxon>
        <taxon>Rhabditida</taxon>
        <taxon>Spirurina</taxon>
        <taxon>Gnathostomatomorpha</taxon>
        <taxon>Gnathostomatoidea</taxon>
        <taxon>Gnathostomatidae</taxon>
        <taxon>Gnathostoma</taxon>
    </lineage>
</organism>
<proteinExistence type="predicted"/>
<dbReference type="AlphaFoldDB" id="A0ABD6EG70"/>
<name>A0ABD6EG70_9BILA</name>
<evidence type="ECO:0000313" key="1">
    <source>
        <dbReference type="EMBL" id="MFH4977124.1"/>
    </source>
</evidence>
<comment type="caution">
    <text evidence="1">The sequence shown here is derived from an EMBL/GenBank/DDBJ whole genome shotgun (WGS) entry which is preliminary data.</text>
</comment>